<evidence type="ECO:0000256" key="1">
    <source>
        <dbReference type="SAM" id="SignalP"/>
    </source>
</evidence>
<keyword evidence="1" id="KW-0732">Signal</keyword>
<accession>A0ABW2BQ13</accession>
<protein>
    <recommendedName>
        <fullName evidence="4">TPM domain-containing protein</fullName>
    </recommendedName>
</protein>
<dbReference type="RefSeq" id="WP_378974585.1">
    <property type="nucleotide sequence ID" value="NZ_JBHSWN010000001.1"/>
</dbReference>
<organism evidence="2 3">
    <name type="scientific">Methylobacterium komagatae</name>
    <dbReference type="NCBI Taxonomy" id="374425"/>
    <lineage>
        <taxon>Bacteria</taxon>
        <taxon>Pseudomonadati</taxon>
        <taxon>Pseudomonadota</taxon>
        <taxon>Alphaproteobacteria</taxon>
        <taxon>Hyphomicrobiales</taxon>
        <taxon>Methylobacteriaceae</taxon>
        <taxon>Methylobacterium</taxon>
    </lineage>
</organism>
<evidence type="ECO:0000313" key="3">
    <source>
        <dbReference type="Proteomes" id="UP001596292"/>
    </source>
</evidence>
<proteinExistence type="predicted"/>
<evidence type="ECO:0008006" key="4">
    <source>
        <dbReference type="Google" id="ProtNLM"/>
    </source>
</evidence>
<dbReference type="EMBL" id="JBHSWN010000001">
    <property type="protein sequence ID" value="MFC6792563.1"/>
    <property type="molecule type" value="Genomic_DNA"/>
</dbReference>
<gene>
    <name evidence="2" type="ORF">ACFQE0_25195</name>
</gene>
<keyword evidence="3" id="KW-1185">Reference proteome</keyword>
<feature type="chain" id="PRO_5046321769" description="TPM domain-containing protein" evidence="1">
    <location>
        <begin position="24"/>
        <end position="166"/>
    </location>
</feature>
<dbReference type="Proteomes" id="UP001596292">
    <property type="component" value="Unassembled WGS sequence"/>
</dbReference>
<reference evidence="3" key="1">
    <citation type="journal article" date="2019" name="Int. J. Syst. Evol. Microbiol.">
        <title>The Global Catalogue of Microorganisms (GCM) 10K type strain sequencing project: providing services to taxonomists for standard genome sequencing and annotation.</title>
        <authorList>
            <consortium name="The Broad Institute Genomics Platform"/>
            <consortium name="The Broad Institute Genome Sequencing Center for Infectious Disease"/>
            <person name="Wu L."/>
            <person name="Ma J."/>
        </authorList>
    </citation>
    <scope>NUCLEOTIDE SEQUENCE [LARGE SCALE GENOMIC DNA]</scope>
    <source>
        <strain evidence="3">CCUG 48316</strain>
    </source>
</reference>
<comment type="caution">
    <text evidence="2">The sequence shown here is derived from an EMBL/GenBank/DDBJ whole genome shotgun (WGS) entry which is preliminary data.</text>
</comment>
<name>A0ABW2BQ13_9HYPH</name>
<feature type="signal peptide" evidence="1">
    <location>
        <begin position="1"/>
        <end position="23"/>
    </location>
</feature>
<sequence length="166" mass="17418">MAVTARWIAGLSALLGLASTASAGDFPPTPLFSDVRVDAGPLLAKGGGLPAEAMAADLTAALRKKMADRIGGNGPRLIVVITDLSLRDYVGSGGGRLGLSGSQNDYLVGDALLVSRKGDVLGRHHQMTATPSSYGGAWYDPDSERRRISVIADIYAQWLARDLPRD</sequence>
<evidence type="ECO:0000313" key="2">
    <source>
        <dbReference type="EMBL" id="MFC6792563.1"/>
    </source>
</evidence>